<dbReference type="SUPFAM" id="SSF55154">
    <property type="entry name" value="CYTH-like phosphatases"/>
    <property type="match status" value="1"/>
</dbReference>
<dbReference type="CDD" id="cd07890">
    <property type="entry name" value="CYTH-like_AC_IV-like"/>
    <property type="match status" value="1"/>
</dbReference>
<comment type="caution">
    <text evidence="2">The sequence shown here is derived from an EMBL/GenBank/DDBJ whole genome shotgun (WGS) entry which is preliminary data.</text>
</comment>
<name>A0ABN3IIN0_9ACTN</name>
<sequence>MEAQEIEVKYRVIERDALVQALATQGVVLSEPVLQEDQAYAPAWWDYGKPKGGVPFGRLRTVRGKHLFTVKTPRDNEMACLESETIVADAGQMHDALLQMGFRPTVQIVKERRTGRAGRWSLCLDEVKSVGPFLEIETVTSAEESGLAVQAQLDAWANGLGVKLERVTDTYDSLVRLAQDQLA</sequence>
<dbReference type="Proteomes" id="UP001501231">
    <property type="component" value="Unassembled WGS sequence"/>
</dbReference>
<dbReference type="PROSITE" id="PS51707">
    <property type="entry name" value="CYTH"/>
    <property type="match status" value="1"/>
</dbReference>
<organism evidence="2 3">
    <name type="scientific">Actinomadura vinacea</name>
    <dbReference type="NCBI Taxonomy" id="115336"/>
    <lineage>
        <taxon>Bacteria</taxon>
        <taxon>Bacillati</taxon>
        <taxon>Actinomycetota</taxon>
        <taxon>Actinomycetes</taxon>
        <taxon>Streptosporangiales</taxon>
        <taxon>Thermomonosporaceae</taxon>
        <taxon>Actinomadura</taxon>
    </lineage>
</organism>
<dbReference type="Pfam" id="PF01928">
    <property type="entry name" value="CYTH"/>
    <property type="match status" value="1"/>
</dbReference>
<proteinExistence type="predicted"/>
<protein>
    <recommendedName>
        <fullName evidence="1">CYTH domain-containing protein</fullName>
    </recommendedName>
</protein>
<dbReference type="InterPro" id="IPR023577">
    <property type="entry name" value="CYTH_domain"/>
</dbReference>
<evidence type="ECO:0000313" key="3">
    <source>
        <dbReference type="Proteomes" id="UP001501231"/>
    </source>
</evidence>
<dbReference type="InterPro" id="IPR033469">
    <property type="entry name" value="CYTH-like_dom_sf"/>
</dbReference>
<dbReference type="RefSeq" id="WP_344587536.1">
    <property type="nucleotide sequence ID" value="NZ_BAAARW010000004.1"/>
</dbReference>
<reference evidence="3" key="1">
    <citation type="journal article" date="2019" name="Int. J. Syst. Evol. Microbiol.">
        <title>The Global Catalogue of Microorganisms (GCM) 10K type strain sequencing project: providing services to taxonomists for standard genome sequencing and annotation.</title>
        <authorList>
            <consortium name="The Broad Institute Genomics Platform"/>
            <consortium name="The Broad Institute Genome Sequencing Center for Infectious Disease"/>
            <person name="Wu L."/>
            <person name="Ma J."/>
        </authorList>
    </citation>
    <scope>NUCLEOTIDE SEQUENCE [LARGE SCALE GENOMIC DNA]</scope>
    <source>
        <strain evidence="3">JCM 3325</strain>
    </source>
</reference>
<evidence type="ECO:0000313" key="2">
    <source>
        <dbReference type="EMBL" id="GAA2405983.1"/>
    </source>
</evidence>
<feature type="domain" description="CYTH" evidence="1">
    <location>
        <begin position="3"/>
        <end position="177"/>
    </location>
</feature>
<keyword evidence="3" id="KW-1185">Reference proteome</keyword>
<accession>A0ABN3IIN0</accession>
<gene>
    <name evidence="2" type="ORF">GCM10010191_12450</name>
</gene>
<dbReference type="EMBL" id="BAAARW010000004">
    <property type="protein sequence ID" value="GAA2405983.1"/>
    <property type="molecule type" value="Genomic_DNA"/>
</dbReference>
<dbReference type="PANTHER" id="PTHR21028:SF2">
    <property type="entry name" value="CYTH DOMAIN-CONTAINING PROTEIN"/>
    <property type="match status" value="1"/>
</dbReference>
<dbReference type="Gene3D" id="2.40.320.10">
    <property type="entry name" value="Hypothetical Protein Pfu-838710-001"/>
    <property type="match status" value="1"/>
</dbReference>
<dbReference type="PANTHER" id="PTHR21028">
    <property type="entry name" value="SI:CH211-156B7.4"/>
    <property type="match status" value="1"/>
</dbReference>
<evidence type="ECO:0000259" key="1">
    <source>
        <dbReference type="PROSITE" id="PS51707"/>
    </source>
</evidence>
<dbReference type="InterPro" id="IPR008173">
    <property type="entry name" value="Adenylyl_cyclase_CyaB"/>
</dbReference>